<dbReference type="OMA" id="RDAFGYM"/>
<feature type="compositionally biased region" description="Basic residues" evidence="1">
    <location>
        <begin position="358"/>
        <end position="370"/>
    </location>
</feature>
<feature type="compositionally biased region" description="Basic and acidic residues" evidence="1">
    <location>
        <begin position="568"/>
        <end position="577"/>
    </location>
</feature>
<dbReference type="AlphaFoldDB" id="A0A1M2W7J1"/>
<keyword evidence="3" id="KW-1185">Reference proteome</keyword>
<evidence type="ECO:0000313" key="3">
    <source>
        <dbReference type="Proteomes" id="UP000184267"/>
    </source>
</evidence>
<accession>A0A1M2W7J1</accession>
<evidence type="ECO:0000256" key="1">
    <source>
        <dbReference type="SAM" id="MobiDB-lite"/>
    </source>
</evidence>
<gene>
    <name evidence="2" type="ORF">TRAPUB_3422</name>
</gene>
<name>A0A1M2W7J1_TRAPU</name>
<reference evidence="2 3" key="1">
    <citation type="submission" date="2016-10" db="EMBL/GenBank/DDBJ databases">
        <title>Genome sequence of the basidiomycete white-rot fungus Trametes pubescens.</title>
        <authorList>
            <person name="Makela M.R."/>
            <person name="Granchi Z."/>
            <person name="Peng M."/>
            <person name="De Vries R.P."/>
            <person name="Grigoriev I."/>
            <person name="Riley R."/>
            <person name="Hilden K."/>
        </authorList>
    </citation>
    <scope>NUCLEOTIDE SEQUENCE [LARGE SCALE GENOMIC DNA]</scope>
    <source>
        <strain evidence="2 3">FBCC735</strain>
    </source>
</reference>
<feature type="region of interest" description="Disordered" evidence="1">
    <location>
        <begin position="558"/>
        <end position="577"/>
    </location>
</feature>
<organism evidence="2 3">
    <name type="scientific">Trametes pubescens</name>
    <name type="common">White-rot fungus</name>
    <dbReference type="NCBI Taxonomy" id="154538"/>
    <lineage>
        <taxon>Eukaryota</taxon>
        <taxon>Fungi</taxon>
        <taxon>Dikarya</taxon>
        <taxon>Basidiomycota</taxon>
        <taxon>Agaricomycotina</taxon>
        <taxon>Agaricomycetes</taxon>
        <taxon>Polyporales</taxon>
        <taxon>Polyporaceae</taxon>
        <taxon>Trametes</taxon>
    </lineage>
</organism>
<proteinExistence type="predicted"/>
<evidence type="ECO:0000313" key="2">
    <source>
        <dbReference type="EMBL" id="OJT15824.1"/>
    </source>
</evidence>
<feature type="compositionally biased region" description="Low complexity" evidence="1">
    <location>
        <begin position="371"/>
        <end position="386"/>
    </location>
</feature>
<feature type="region of interest" description="Disordered" evidence="1">
    <location>
        <begin position="338"/>
        <end position="437"/>
    </location>
</feature>
<feature type="compositionally biased region" description="Low complexity" evidence="1">
    <location>
        <begin position="425"/>
        <end position="436"/>
    </location>
</feature>
<comment type="caution">
    <text evidence="2">The sequence shown here is derived from an EMBL/GenBank/DDBJ whole genome shotgun (WGS) entry which is preliminary data.</text>
</comment>
<dbReference type="OrthoDB" id="3226250at2759"/>
<protein>
    <submittedName>
        <fullName evidence="2">Uncharacterized protein</fullName>
    </submittedName>
</protein>
<dbReference type="Proteomes" id="UP000184267">
    <property type="component" value="Unassembled WGS sequence"/>
</dbReference>
<sequence>MAGTSLSELLETPFGPFLEQDVLTTSCRGTTKNNPVSLHLVTLSCGGVITGLNECESTQPDYDWDRFSDTPIIFRGTLEIQSLSWLQPKAIDRIEQALQERDVAARSAPGVRASASNLSLKRIYAPAPGFTGAQLKLKVRIEGVKHMPAVYLNANHVPDGLMLTSKEHDRKYAVESLHIHTYKRSDLYLARFRLHRTLRDLLKLDGECNHHADNTTPMHLRTPAWFVDLYMKYMAQAGEARHWRPVFDADLDPDVGPNGRMRANREHILRHVSRAEVYSLFAAHAEWLVQDAELKRSQWLNLDAWRAWVGDINRTRKLAAQEGISWGVAPGVEVSLEEAEDEEDLSSRLRSRIAQQGKKTRQRRAPRRNASRTTGSGATTSTTRSADPPSHSPSRMRTPSPAIDDTYLRTYDPDFSPVSTPPGSPSSASSIGLPSRPASPIDPNLAALIPSAYFHPPQPTPTLKWVCEIDGCGYLIDLLRLTDANLDLAGELITPDERMRLKGKSWTIRETWARDAFGYMVSAHREEHLEKWGFKVIVEGKEAKLVYTHRDGTHVRSDQLRRVKKDNRRPDIKKEDH</sequence>
<dbReference type="EMBL" id="MNAD01000125">
    <property type="protein sequence ID" value="OJT15824.1"/>
    <property type="molecule type" value="Genomic_DNA"/>
</dbReference>